<organism evidence="1 2">
    <name type="scientific">Arcanobacterium wilhelmae</name>
    <dbReference type="NCBI Taxonomy" id="1803177"/>
    <lineage>
        <taxon>Bacteria</taxon>
        <taxon>Bacillati</taxon>
        <taxon>Actinomycetota</taxon>
        <taxon>Actinomycetes</taxon>
        <taxon>Actinomycetales</taxon>
        <taxon>Actinomycetaceae</taxon>
        <taxon>Arcanobacterium</taxon>
    </lineage>
</organism>
<reference evidence="1 2" key="1">
    <citation type="submission" date="2023-07" db="EMBL/GenBank/DDBJ databases">
        <title>Sequencing the genomes of 1000 actinobacteria strains.</title>
        <authorList>
            <person name="Klenk H.-P."/>
        </authorList>
    </citation>
    <scope>NUCLEOTIDE SEQUENCE [LARGE SCALE GENOMIC DNA]</scope>
    <source>
        <strain evidence="1 2">DSM 102162</strain>
    </source>
</reference>
<dbReference type="Proteomes" id="UP001235966">
    <property type="component" value="Unassembled WGS sequence"/>
</dbReference>
<evidence type="ECO:0000313" key="1">
    <source>
        <dbReference type="EMBL" id="MDP9800857.1"/>
    </source>
</evidence>
<comment type="caution">
    <text evidence="1">The sequence shown here is derived from an EMBL/GenBank/DDBJ whole genome shotgun (WGS) entry which is preliminary data.</text>
</comment>
<proteinExistence type="predicted"/>
<evidence type="ECO:0000313" key="2">
    <source>
        <dbReference type="Proteomes" id="UP001235966"/>
    </source>
</evidence>
<dbReference type="RefSeq" id="WP_278058364.1">
    <property type="nucleotide sequence ID" value="NZ_CP121247.1"/>
</dbReference>
<name>A0ABT9NAV5_9ACTO</name>
<accession>A0ABT9NAV5</accession>
<protein>
    <submittedName>
        <fullName evidence="1">Signal recognition particle subunit SEC65</fullName>
    </submittedName>
</protein>
<dbReference type="EMBL" id="JAUSQW010000001">
    <property type="protein sequence ID" value="MDP9800857.1"/>
    <property type="molecule type" value="Genomic_DNA"/>
</dbReference>
<keyword evidence="2" id="KW-1185">Reference proteome</keyword>
<sequence>MMSTEEMHQKLLANLMEITGKNADELVPGLHAAGVEAHKVGDPAVNEVHAKFIEEMAAELGIDVDTMESYTPRFGEREETLKGLADDSGKTTDEVHEAFSKVGGKYHDDYAKAKADNHEGFVVRAAKELNLDREIIEKAFIFD</sequence>
<gene>
    <name evidence="1" type="ORF">J2S49_000933</name>
</gene>